<reference evidence="2 3" key="1">
    <citation type="submission" date="2024-02" db="EMBL/GenBank/DDBJ databases">
        <authorList>
            <person name="Vignale AGUSTIN F."/>
            <person name="Sosa J E."/>
            <person name="Modenutti C."/>
        </authorList>
    </citation>
    <scope>NUCLEOTIDE SEQUENCE [LARGE SCALE GENOMIC DNA]</scope>
</reference>
<dbReference type="PANTHER" id="PTHR22753">
    <property type="entry name" value="TRANSMEMBRANE PROTEIN 68"/>
    <property type="match status" value="1"/>
</dbReference>
<dbReference type="InterPro" id="IPR029058">
    <property type="entry name" value="AB_hydrolase_fold"/>
</dbReference>
<dbReference type="Gene3D" id="3.40.50.1820">
    <property type="entry name" value="alpha/beta hydrolase"/>
    <property type="match status" value="1"/>
</dbReference>
<dbReference type="AlphaFoldDB" id="A0ABC8QWS1"/>
<evidence type="ECO:0000313" key="3">
    <source>
        <dbReference type="Proteomes" id="UP001642360"/>
    </source>
</evidence>
<dbReference type="Proteomes" id="UP001642360">
    <property type="component" value="Unassembled WGS sequence"/>
</dbReference>
<keyword evidence="3" id="KW-1185">Reference proteome</keyword>
<accession>A0ABC8QWS1</accession>
<dbReference type="Pfam" id="PF00561">
    <property type="entry name" value="Abhydrolase_1"/>
    <property type="match status" value="1"/>
</dbReference>
<organism evidence="2 3">
    <name type="scientific">Ilex paraguariensis</name>
    <name type="common">yerba mate</name>
    <dbReference type="NCBI Taxonomy" id="185542"/>
    <lineage>
        <taxon>Eukaryota</taxon>
        <taxon>Viridiplantae</taxon>
        <taxon>Streptophyta</taxon>
        <taxon>Embryophyta</taxon>
        <taxon>Tracheophyta</taxon>
        <taxon>Spermatophyta</taxon>
        <taxon>Magnoliopsida</taxon>
        <taxon>eudicotyledons</taxon>
        <taxon>Gunneridae</taxon>
        <taxon>Pentapetalae</taxon>
        <taxon>asterids</taxon>
        <taxon>campanulids</taxon>
        <taxon>Aquifoliales</taxon>
        <taxon>Aquifoliaceae</taxon>
        <taxon>Ilex</taxon>
    </lineage>
</organism>
<comment type="caution">
    <text evidence="2">The sequence shown here is derived from an EMBL/GenBank/DDBJ whole genome shotgun (WGS) entry which is preliminary data.</text>
</comment>
<evidence type="ECO:0000313" key="2">
    <source>
        <dbReference type="EMBL" id="CAK9137063.1"/>
    </source>
</evidence>
<dbReference type="InterPro" id="IPR000073">
    <property type="entry name" value="AB_hydrolase_1"/>
</dbReference>
<proteinExistence type="predicted"/>
<sequence>MAVVLWVFEVRCLHIPVNDRTPFIDLVKLVERTVRLEHAASPNRPIYLIGDSFGGCLALAVAARNPTIDQVVILANPATSFRSQLQPSLPLLEALPDEFYATVPYLLSLIMGT</sequence>
<gene>
    <name evidence="2" type="ORF">ILEXP_LOCUS4085</name>
</gene>
<name>A0ABC8QWS1_9AQUA</name>
<dbReference type="SUPFAM" id="SSF53474">
    <property type="entry name" value="alpha/beta-Hydrolases"/>
    <property type="match status" value="1"/>
</dbReference>
<evidence type="ECO:0000259" key="1">
    <source>
        <dbReference type="Pfam" id="PF00561"/>
    </source>
</evidence>
<dbReference type="PANTHER" id="PTHR22753:SF14">
    <property type="entry name" value="MONOACYLGLYCEROL_DIACYLGLYCEROL O-ACYLTRANSFERASE"/>
    <property type="match status" value="1"/>
</dbReference>
<feature type="domain" description="AB hydrolase-1" evidence="1">
    <location>
        <begin position="20"/>
        <end position="101"/>
    </location>
</feature>
<dbReference type="GO" id="GO:0016787">
    <property type="term" value="F:hydrolase activity"/>
    <property type="evidence" value="ECO:0007669"/>
    <property type="project" value="UniProtKB-ARBA"/>
</dbReference>
<protein>
    <recommendedName>
        <fullName evidence="1">AB hydrolase-1 domain-containing protein</fullName>
    </recommendedName>
</protein>
<dbReference type="EMBL" id="CAUOFW020000801">
    <property type="protein sequence ID" value="CAK9137063.1"/>
    <property type="molecule type" value="Genomic_DNA"/>
</dbReference>